<feature type="region of interest" description="Disordered" evidence="1">
    <location>
        <begin position="167"/>
        <end position="234"/>
    </location>
</feature>
<dbReference type="InterPro" id="IPR011991">
    <property type="entry name" value="ArsR-like_HTH"/>
</dbReference>
<dbReference type="Pfam" id="PF03551">
    <property type="entry name" value="PadR"/>
    <property type="match status" value="1"/>
</dbReference>
<accession>A0A7J5B9J4</accession>
<keyword evidence="4" id="KW-1185">Reference proteome</keyword>
<reference evidence="3 4" key="1">
    <citation type="submission" date="2019-09" db="EMBL/GenBank/DDBJ databases">
        <title>Phylogeny of genus Pseudoclavibacter and closely related genus.</title>
        <authorList>
            <person name="Li Y."/>
        </authorList>
    </citation>
    <scope>NUCLEOTIDE SEQUENCE [LARGE SCALE GENOMIC DNA]</scope>
    <source>
        <strain evidence="3 4">KCTC 13959</strain>
    </source>
</reference>
<dbReference type="RefSeq" id="WP_158052658.1">
    <property type="nucleotide sequence ID" value="NZ_WBKB01000006.1"/>
</dbReference>
<organism evidence="3 4">
    <name type="scientific">Gulosibacter chungangensis</name>
    <dbReference type="NCBI Taxonomy" id="979746"/>
    <lineage>
        <taxon>Bacteria</taxon>
        <taxon>Bacillati</taxon>
        <taxon>Actinomycetota</taxon>
        <taxon>Actinomycetes</taxon>
        <taxon>Micrococcales</taxon>
        <taxon>Microbacteriaceae</taxon>
        <taxon>Gulosibacter</taxon>
    </lineage>
</organism>
<proteinExistence type="predicted"/>
<evidence type="ECO:0000313" key="3">
    <source>
        <dbReference type="EMBL" id="KAB1642203.1"/>
    </source>
</evidence>
<evidence type="ECO:0000313" key="4">
    <source>
        <dbReference type="Proteomes" id="UP000433493"/>
    </source>
</evidence>
<dbReference type="Proteomes" id="UP000433493">
    <property type="component" value="Unassembled WGS sequence"/>
</dbReference>
<feature type="compositionally biased region" description="Polar residues" evidence="1">
    <location>
        <begin position="212"/>
        <end position="226"/>
    </location>
</feature>
<feature type="domain" description="Transcription regulator PadR N-terminal" evidence="2">
    <location>
        <begin position="15"/>
        <end position="83"/>
    </location>
</feature>
<dbReference type="InterPro" id="IPR036388">
    <property type="entry name" value="WH-like_DNA-bd_sf"/>
</dbReference>
<sequence>MNPPVFGHGELRLVLLTLIAREPRHGYDLIHALNDHFEGDYSPSAGTIYPRLAKLQEEGLVTKTQDGRKTVYSITEAGLREVEERREDFERITTERTDTVRTVAQSARAGLAQARRGLREELEQIATQARTAAEAALLRERADAEAQTAAKAAADAEAKVAAAEQAANERIAQAEQRDHTRVGATGDAAGEAHGQASAPDSAPTAEPGPTPDTDQAPESGQASESEQAPEPDPTVLRAQFVRRVDVALQQFRMELRQDAREANQLGSLDEDTVSELETQLRELRRRLGSLLRVHR</sequence>
<evidence type="ECO:0000256" key="1">
    <source>
        <dbReference type="SAM" id="MobiDB-lite"/>
    </source>
</evidence>
<dbReference type="InterPro" id="IPR036390">
    <property type="entry name" value="WH_DNA-bd_sf"/>
</dbReference>
<gene>
    <name evidence="3" type="ORF">F8O05_10280</name>
</gene>
<dbReference type="PANTHER" id="PTHR43252">
    <property type="entry name" value="TRANSCRIPTIONAL REGULATOR YQJI"/>
    <property type="match status" value="1"/>
</dbReference>
<dbReference type="Gene3D" id="1.10.10.10">
    <property type="entry name" value="Winged helix-like DNA-binding domain superfamily/Winged helix DNA-binding domain"/>
    <property type="match status" value="1"/>
</dbReference>
<name>A0A7J5B9J4_9MICO</name>
<dbReference type="PANTHER" id="PTHR43252:SF7">
    <property type="entry name" value="TRANSCRIPTIONAL REGULATOR YQJI"/>
    <property type="match status" value="1"/>
</dbReference>
<dbReference type="CDD" id="cd00090">
    <property type="entry name" value="HTH_ARSR"/>
    <property type="match status" value="1"/>
</dbReference>
<evidence type="ECO:0000259" key="2">
    <source>
        <dbReference type="Pfam" id="PF03551"/>
    </source>
</evidence>
<dbReference type="AlphaFoldDB" id="A0A7J5B9J4"/>
<dbReference type="EMBL" id="WBKB01000006">
    <property type="protein sequence ID" value="KAB1642203.1"/>
    <property type="molecule type" value="Genomic_DNA"/>
</dbReference>
<dbReference type="InterPro" id="IPR005149">
    <property type="entry name" value="Tscrpt_reg_PadR_N"/>
</dbReference>
<dbReference type="OrthoDB" id="9814826at2"/>
<comment type="caution">
    <text evidence="3">The sequence shown here is derived from an EMBL/GenBank/DDBJ whole genome shotgun (WGS) entry which is preliminary data.</text>
</comment>
<dbReference type="SUPFAM" id="SSF46785">
    <property type="entry name" value="Winged helix' DNA-binding domain"/>
    <property type="match status" value="1"/>
</dbReference>
<protein>
    <recommendedName>
        <fullName evidence="2">Transcription regulator PadR N-terminal domain-containing protein</fullName>
    </recommendedName>
</protein>